<name>A0A0F4QHB0_9GAMM</name>
<dbReference type="Proteomes" id="UP000033452">
    <property type="component" value="Unassembled WGS sequence"/>
</dbReference>
<dbReference type="GO" id="GO:0006400">
    <property type="term" value="P:tRNA modification"/>
    <property type="evidence" value="ECO:0007669"/>
    <property type="project" value="InterPro"/>
</dbReference>
<dbReference type="InterPro" id="IPR012347">
    <property type="entry name" value="Ferritin-like"/>
</dbReference>
<evidence type="ECO:0000313" key="2">
    <source>
        <dbReference type="Proteomes" id="UP000033452"/>
    </source>
</evidence>
<protein>
    <submittedName>
        <fullName evidence="1">tRNA hydroxylase</fullName>
    </submittedName>
</protein>
<dbReference type="PANTHER" id="PTHR42637">
    <property type="entry name" value="TRNA-(MS[2]IO[6]A)-HYDROXYLASE"/>
    <property type="match status" value="1"/>
</dbReference>
<organism evidence="1 2">
    <name type="scientific">Pseudoalteromonas rubra</name>
    <dbReference type="NCBI Taxonomy" id="43658"/>
    <lineage>
        <taxon>Bacteria</taxon>
        <taxon>Pseudomonadati</taxon>
        <taxon>Pseudomonadota</taxon>
        <taxon>Gammaproteobacteria</taxon>
        <taxon>Alteromonadales</taxon>
        <taxon>Pseudoalteromonadaceae</taxon>
        <taxon>Pseudoalteromonas</taxon>
    </lineage>
</organism>
<dbReference type="GO" id="GO:0045301">
    <property type="term" value="F:tRNA 2-(methylsulfanyl)-N(6)-isopentenyladenosine(37) hydroxylase activity"/>
    <property type="evidence" value="ECO:0007669"/>
    <property type="project" value="InterPro"/>
</dbReference>
<comment type="caution">
    <text evidence="1">The sequence shown here is derived from an EMBL/GenBank/DDBJ whole genome shotgun (WGS) entry which is preliminary data.</text>
</comment>
<dbReference type="NCBIfam" id="NF047790">
    <property type="entry name" value="tRNAmsioHdxaseMiaE"/>
    <property type="match status" value="1"/>
</dbReference>
<proteinExistence type="predicted"/>
<dbReference type="OrthoDB" id="9802518at2"/>
<keyword evidence="2" id="KW-1185">Reference proteome</keyword>
<accession>A0A0F4QHB0</accession>
<evidence type="ECO:0000313" key="1">
    <source>
        <dbReference type="EMBL" id="KJZ06675.1"/>
    </source>
</evidence>
<dbReference type="PIRSF" id="PIRSF020736">
    <property type="entry name" value="MiaE"/>
    <property type="match status" value="1"/>
</dbReference>
<dbReference type="EMBL" id="JXYA01000046">
    <property type="protein sequence ID" value="KJZ06675.1"/>
    <property type="molecule type" value="Genomic_DNA"/>
</dbReference>
<dbReference type="InterPro" id="IPR010386">
    <property type="entry name" value="tRNA-Hydrxlase_MiaE"/>
</dbReference>
<gene>
    <name evidence="1" type="ORF">TW77_18455</name>
</gene>
<dbReference type="SUPFAM" id="SSF47240">
    <property type="entry name" value="Ferritin-like"/>
    <property type="match status" value="1"/>
</dbReference>
<dbReference type="Pfam" id="PF06175">
    <property type="entry name" value="MiaE"/>
    <property type="match status" value="1"/>
</dbReference>
<sequence length="263" mass="29782">MLEKYADLLAPIYQFLGCETPDSWIDEAKKPEHLQALLVDHMHCELKAAQSAAFLIRKYALDNASAQTLLGWIKPYEDFVYRKVGDGKFSASKNELIGSLTAKPEYAYNQDILDKMVRLIKEELHHFEQVLDIINVKGLRVQSLNASRYASGMIKHVRTFEPAALIDKLIIGAFIEARSCERFAKLAPHLEPDIGRFYVSLLRSEARHYQDYLELAQQVANATDPQRFDIAARVAEFKAIENDLILTPDSDFKFHSGAPALVA</sequence>
<dbReference type="Gene3D" id="1.20.1260.10">
    <property type="match status" value="1"/>
</dbReference>
<dbReference type="PATRIC" id="fig|43658.5.peg.3905"/>
<dbReference type="PANTHER" id="PTHR42637:SF1">
    <property type="entry name" value="TRNA 2-(METHYLSULFANYL)-N(6)-ISOPENTENYLADENOSINE(37) HYDROXYLASE"/>
    <property type="match status" value="1"/>
</dbReference>
<dbReference type="AlphaFoldDB" id="A0A0F4QHB0"/>
<reference evidence="1 2" key="1">
    <citation type="journal article" date="2015" name="BMC Genomics">
        <title>Genome mining reveals unlocked bioactive potential of marine Gram-negative bacteria.</title>
        <authorList>
            <person name="Machado H."/>
            <person name="Sonnenschein E.C."/>
            <person name="Melchiorsen J."/>
            <person name="Gram L."/>
        </authorList>
    </citation>
    <scope>NUCLEOTIDE SEQUENCE [LARGE SCALE GENOMIC DNA]</scope>
    <source>
        <strain evidence="1 2">S2471</strain>
    </source>
</reference>
<dbReference type="InterPro" id="IPR009078">
    <property type="entry name" value="Ferritin-like_SF"/>
</dbReference>
<dbReference type="RefSeq" id="WP_046006453.1">
    <property type="nucleotide sequence ID" value="NZ_JXYA01000046.1"/>
</dbReference>